<gene>
    <name evidence="1" type="ORF">GCM10017764_24870</name>
</gene>
<sequence>MRTSHQQEVNNYYTDTTHTWVYRSQIQAFGKDMTGHLIIRAMAPNTHRLALVSDLGQTILDVSVFPDRHELHAAMADINKKILVKELAWVFRSLTERRYVQNALIFMDKQHYPVYVVDDHFYSMEERHLADIVVTKNGKERFHVSFDDVQRKLPKNITIQHKKYPVAIQLKLDEKQSVL</sequence>
<reference evidence="2" key="1">
    <citation type="journal article" date="2019" name="Int. J. Syst. Evol. Microbiol.">
        <title>The Global Catalogue of Microorganisms (GCM) 10K type strain sequencing project: providing services to taxonomists for standard genome sequencing and annotation.</title>
        <authorList>
            <consortium name="The Broad Institute Genomics Platform"/>
            <consortium name="The Broad Institute Genome Sequencing Center for Infectious Disease"/>
            <person name="Wu L."/>
            <person name="Ma J."/>
        </authorList>
    </citation>
    <scope>NUCLEOTIDE SEQUENCE [LARGE SCALE GENOMIC DNA]</scope>
    <source>
        <strain evidence="2">CGMCC 1.12966</strain>
    </source>
</reference>
<accession>A0ABQ3HX69</accession>
<dbReference type="RefSeq" id="WP_189627010.1">
    <property type="nucleotide sequence ID" value="NZ_BNAF01000009.1"/>
</dbReference>
<organism evidence="1 2">
    <name type="scientific">Sphingobacterium griseoflavum</name>
    <dbReference type="NCBI Taxonomy" id="1474952"/>
    <lineage>
        <taxon>Bacteria</taxon>
        <taxon>Pseudomonadati</taxon>
        <taxon>Bacteroidota</taxon>
        <taxon>Sphingobacteriia</taxon>
        <taxon>Sphingobacteriales</taxon>
        <taxon>Sphingobacteriaceae</taxon>
        <taxon>Sphingobacterium</taxon>
    </lineage>
</organism>
<keyword evidence="2" id="KW-1185">Reference proteome</keyword>
<evidence type="ECO:0000313" key="1">
    <source>
        <dbReference type="EMBL" id="GHE40666.1"/>
    </source>
</evidence>
<name>A0ABQ3HX69_9SPHI</name>
<protein>
    <submittedName>
        <fullName evidence="1">Uncharacterized protein</fullName>
    </submittedName>
</protein>
<dbReference type="EMBL" id="BNAF01000009">
    <property type="protein sequence ID" value="GHE40666.1"/>
    <property type="molecule type" value="Genomic_DNA"/>
</dbReference>
<dbReference type="Proteomes" id="UP000620550">
    <property type="component" value="Unassembled WGS sequence"/>
</dbReference>
<comment type="caution">
    <text evidence="1">The sequence shown here is derived from an EMBL/GenBank/DDBJ whole genome shotgun (WGS) entry which is preliminary data.</text>
</comment>
<proteinExistence type="predicted"/>
<evidence type="ECO:0000313" key="2">
    <source>
        <dbReference type="Proteomes" id="UP000620550"/>
    </source>
</evidence>